<sequence length="1083" mass="114048">MVNMKRHVLSLICVSFLSVSAPPGVANAAPAPLLSATQDGGTVSPSSGTSAAATVTLITGDNVTVDGRGRGVTIQRGEGREKISFAVDRSAGRLRVVPSDAAPALDAGTLDRDLFDVTGLIAAGYARTDRLPLIVTYRDEAAEKSLRSAATGAATVVRDLPLVNGLAIRAGSEERAAFWLELSALTRGGRSARVWLDRLTMPLLVSSVKQVGAPTTWERGHTGAGVKVAVLDSGIDTTHPDLEGKVSLRANFTEASDGRDLTGHGTHVAATVAGAGQVKGVAPGAVLLDGKVCDIDGCPTSSVLAGMQWSADNGAKVINLSLGSPDREGLDLLEQAVQLLSDRHGVLVVAAAGNGYGARTLSSPASADAALAVGAVNRSDGMVEFSSRGPRVGDSALKPEITAPGTDIVAARSRDSGGDGLYVPKSGTSMAAPHVAGAAAILAGQHPDWDGRKLKAALMAAATPSPDAEVFAQGAGRLDVARATTQSLTSDPAAVSFGLQLWPNGDRPVKQPITYRNDGAEPVTLALAIEHDAHAVFTVTPSSLVVPPGGVAEAVVTADVSRLATDRPGGAYLSAGGDRARISTPLGIEKESEKYPLTIKYVDRAGQPGTGSTQLRRLDDPAQRSRFVNINAVGSEATVRLAKGVWELRSVVREGEHSAYLVHPALEVRQAGAVVMDARMARPVEVILPAAAEPQWVSVNYGGPLTRNDAAAGELIAERPDQISTAQLGTNPFPDETVTRVDGLWTGSDGLYRLAWSHRGGMVTGFRKNVERRHLATVRADYAAQTPGTHGIWIGEAQLPDLRLEGYPLSTPVSLPAAHTLHVNSDGDMRWRKHFTEIVSGGKAQVSFEDRESRFEPGRHYVERWNRGVFAPVLAQDEREETASAWREGDTMTIEGAPLGDSAGRTGRATYTTVRTALHRNGALVGESPSSHASFDVPKDESSYRLVMESEHRQPAALSSRTSTAWTFRSAGAGETARRLPLSIVRFKPPLDSSNTAPSGRPYLIPVSVERLAGSDAGPPRSLELHVSFDDGANWARAEAVGGVMKVRHPARDGFVSLRARATDTRGNTVEQTIIRAYRTLAR</sequence>
<dbReference type="EMBL" id="POUA01000260">
    <property type="protein sequence ID" value="PZG36358.1"/>
    <property type="molecule type" value="Genomic_DNA"/>
</dbReference>
<gene>
    <name evidence="10" type="ORF">C1I98_26905</name>
</gene>
<evidence type="ECO:0000259" key="9">
    <source>
        <dbReference type="Pfam" id="PF00082"/>
    </source>
</evidence>
<dbReference type="GO" id="GO:0006508">
    <property type="term" value="P:proteolysis"/>
    <property type="evidence" value="ECO:0007669"/>
    <property type="project" value="UniProtKB-KW"/>
</dbReference>
<dbReference type="PROSITE" id="PS00136">
    <property type="entry name" value="SUBTILASE_ASP"/>
    <property type="match status" value="1"/>
</dbReference>
<comment type="similarity">
    <text evidence="1 6 7">Belongs to the peptidase S8 family.</text>
</comment>
<feature type="active site" description="Charge relay system" evidence="5 6">
    <location>
        <position position="264"/>
    </location>
</feature>
<dbReference type="PRINTS" id="PR00723">
    <property type="entry name" value="SUBTILISIN"/>
</dbReference>
<evidence type="ECO:0000256" key="8">
    <source>
        <dbReference type="SAM" id="SignalP"/>
    </source>
</evidence>
<dbReference type="PROSITE" id="PS00138">
    <property type="entry name" value="SUBTILASE_SER"/>
    <property type="match status" value="1"/>
</dbReference>
<feature type="chain" id="PRO_5016132224" evidence="8">
    <location>
        <begin position="29"/>
        <end position="1083"/>
    </location>
</feature>
<dbReference type="InterPro" id="IPR036852">
    <property type="entry name" value="Peptidase_S8/S53_dom_sf"/>
</dbReference>
<proteinExistence type="inferred from homology"/>
<keyword evidence="4 6" id="KW-0720">Serine protease</keyword>
<evidence type="ECO:0000256" key="6">
    <source>
        <dbReference type="PROSITE-ProRule" id="PRU01240"/>
    </source>
</evidence>
<dbReference type="Pfam" id="PF00082">
    <property type="entry name" value="Peptidase_S8"/>
    <property type="match status" value="1"/>
</dbReference>
<dbReference type="Proteomes" id="UP000248544">
    <property type="component" value="Unassembled WGS sequence"/>
</dbReference>
<comment type="caution">
    <text evidence="10">The sequence shown here is derived from an EMBL/GenBank/DDBJ whole genome shotgun (WGS) entry which is preliminary data.</text>
</comment>
<name>A0A2W2GH17_9ACTN</name>
<evidence type="ECO:0000256" key="4">
    <source>
        <dbReference type="ARBA" id="ARBA00022825"/>
    </source>
</evidence>
<feature type="signal peptide" evidence="8">
    <location>
        <begin position="1"/>
        <end position="28"/>
    </location>
</feature>
<evidence type="ECO:0000256" key="1">
    <source>
        <dbReference type="ARBA" id="ARBA00011073"/>
    </source>
</evidence>
<dbReference type="InterPro" id="IPR023827">
    <property type="entry name" value="Peptidase_S8_Asp-AS"/>
</dbReference>
<dbReference type="GO" id="GO:0004252">
    <property type="term" value="F:serine-type endopeptidase activity"/>
    <property type="evidence" value="ECO:0007669"/>
    <property type="project" value="UniProtKB-UniRule"/>
</dbReference>
<protein>
    <submittedName>
        <fullName evidence="10">Peptidase S8</fullName>
    </submittedName>
</protein>
<dbReference type="InterPro" id="IPR023828">
    <property type="entry name" value="Peptidase_S8_Ser-AS"/>
</dbReference>
<dbReference type="PROSITE" id="PS51892">
    <property type="entry name" value="SUBTILASE"/>
    <property type="match status" value="1"/>
</dbReference>
<keyword evidence="11" id="KW-1185">Reference proteome</keyword>
<dbReference type="PANTHER" id="PTHR43806">
    <property type="entry name" value="PEPTIDASE S8"/>
    <property type="match status" value="1"/>
</dbReference>
<dbReference type="InterPro" id="IPR050131">
    <property type="entry name" value="Peptidase_S8_subtilisin-like"/>
</dbReference>
<keyword evidence="8" id="KW-0732">Signal</keyword>
<dbReference type="SUPFAM" id="SSF52743">
    <property type="entry name" value="Subtilisin-like"/>
    <property type="match status" value="1"/>
</dbReference>
<evidence type="ECO:0000256" key="3">
    <source>
        <dbReference type="ARBA" id="ARBA00022801"/>
    </source>
</evidence>
<keyword evidence="3 6" id="KW-0378">Hydrolase</keyword>
<evidence type="ECO:0000313" key="10">
    <source>
        <dbReference type="EMBL" id="PZG36358.1"/>
    </source>
</evidence>
<organism evidence="10 11">
    <name type="scientific">Spongiactinospora gelatinilytica</name>
    <dbReference type="NCBI Taxonomy" id="2666298"/>
    <lineage>
        <taxon>Bacteria</taxon>
        <taxon>Bacillati</taxon>
        <taxon>Actinomycetota</taxon>
        <taxon>Actinomycetes</taxon>
        <taxon>Streptosporangiales</taxon>
        <taxon>Streptosporangiaceae</taxon>
        <taxon>Spongiactinospora</taxon>
    </lineage>
</organism>
<dbReference type="Gene3D" id="3.40.50.200">
    <property type="entry name" value="Peptidase S8/S53 domain"/>
    <property type="match status" value="1"/>
</dbReference>
<feature type="domain" description="Peptidase S8/S53" evidence="9">
    <location>
        <begin position="223"/>
        <end position="476"/>
    </location>
</feature>
<keyword evidence="2 6" id="KW-0645">Protease</keyword>
<reference evidence="10 11" key="1">
    <citation type="submission" date="2018-01" db="EMBL/GenBank/DDBJ databases">
        <title>Draft genome sequence of Sphaerisporangium sp. 7K107.</title>
        <authorList>
            <person name="Sahin N."/>
            <person name="Saygin H."/>
            <person name="Ay H."/>
        </authorList>
    </citation>
    <scope>NUCLEOTIDE SEQUENCE [LARGE SCALE GENOMIC DNA]</scope>
    <source>
        <strain evidence="10 11">7K107</strain>
    </source>
</reference>
<accession>A0A2W2GH17</accession>
<feature type="active site" description="Charge relay system" evidence="5 6">
    <location>
        <position position="232"/>
    </location>
</feature>
<dbReference type="PANTHER" id="PTHR43806:SF11">
    <property type="entry name" value="CEREVISIN-RELATED"/>
    <property type="match status" value="1"/>
</dbReference>
<evidence type="ECO:0000256" key="5">
    <source>
        <dbReference type="PIRSR" id="PIRSR615500-1"/>
    </source>
</evidence>
<feature type="active site" description="Charge relay system" evidence="5 6">
    <location>
        <position position="429"/>
    </location>
</feature>
<dbReference type="InterPro" id="IPR000209">
    <property type="entry name" value="Peptidase_S8/S53_dom"/>
</dbReference>
<evidence type="ECO:0000313" key="11">
    <source>
        <dbReference type="Proteomes" id="UP000248544"/>
    </source>
</evidence>
<dbReference type="AlphaFoldDB" id="A0A2W2GH17"/>
<evidence type="ECO:0000256" key="7">
    <source>
        <dbReference type="RuleBase" id="RU003355"/>
    </source>
</evidence>
<evidence type="ECO:0000256" key="2">
    <source>
        <dbReference type="ARBA" id="ARBA00022670"/>
    </source>
</evidence>
<dbReference type="InterPro" id="IPR015500">
    <property type="entry name" value="Peptidase_S8_subtilisin-rel"/>
</dbReference>